<evidence type="ECO:0000313" key="10">
    <source>
        <dbReference type="Proteomes" id="UP001139409"/>
    </source>
</evidence>
<proteinExistence type="inferred from homology"/>
<keyword evidence="2 4" id="KW-0808">Transferase</keyword>
<dbReference type="GO" id="GO:0070475">
    <property type="term" value="P:rRNA base methylation"/>
    <property type="evidence" value="ECO:0007669"/>
    <property type="project" value="TreeGrafter"/>
</dbReference>
<keyword evidence="10" id="KW-1185">Reference proteome</keyword>
<dbReference type="Gene3D" id="2.40.50.1070">
    <property type="match status" value="1"/>
</dbReference>
<dbReference type="GO" id="GO:0070041">
    <property type="term" value="F:rRNA (uridine-C5-)-methyltransferase activity"/>
    <property type="evidence" value="ECO:0007669"/>
    <property type="project" value="TreeGrafter"/>
</dbReference>
<dbReference type="RefSeq" id="WP_225698634.1">
    <property type="nucleotide sequence ID" value="NZ_JAIXNE010000002.1"/>
</dbReference>
<feature type="active site" description="Nucleophile" evidence="4">
    <location>
        <position position="430"/>
    </location>
</feature>
<evidence type="ECO:0000313" key="9">
    <source>
        <dbReference type="EMBL" id="MCA6077839.1"/>
    </source>
</evidence>
<dbReference type="EMBL" id="JAIXNE010000003">
    <property type="protein sequence ID" value="MCA6076711.1"/>
    <property type="molecule type" value="Genomic_DNA"/>
</dbReference>
<evidence type="ECO:0000259" key="6">
    <source>
        <dbReference type="PROSITE" id="PS50926"/>
    </source>
</evidence>
<comment type="similarity">
    <text evidence="4">Belongs to the class I-like SAM-binding methyltransferase superfamily. RNA M5U methyltransferase family.</text>
</comment>
<dbReference type="EC" id="2.1.1.190" evidence="8"/>
<dbReference type="InterPro" id="IPR030391">
    <property type="entry name" value="MeTrfase_TrmA_CS"/>
</dbReference>
<protein>
    <submittedName>
        <fullName evidence="8">23S rRNA (Uracil(1939)-C(5))-methyltransferase RlmD</fullName>
        <ecNumber evidence="8">2.1.1.190</ecNumber>
    </submittedName>
</protein>
<dbReference type="PROSITE" id="PS01230">
    <property type="entry name" value="TRMA_1"/>
    <property type="match status" value="1"/>
</dbReference>
<dbReference type="InterPro" id="IPR029063">
    <property type="entry name" value="SAM-dependent_MTases_sf"/>
</dbReference>
<dbReference type="PANTHER" id="PTHR11061:SF30">
    <property type="entry name" value="TRNA (URACIL(54)-C(5))-METHYLTRANSFERASE"/>
    <property type="match status" value="1"/>
</dbReference>
<dbReference type="SUPFAM" id="SSF53335">
    <property type="entry name" value="S-adenosyl-L-methionine-dependent methyltransferases"/>
    <property type="match status" value="1"/>
</dbReference>
<dbReference type="InterPro" id="IPR012340">
    <property type="entry name" value="NA-bd_OB-fold"/>
</dbReference>
<evidence type="ECO:0000313" key="8">
    <source>
        <dbReference type="EMBL" id="MCA6076711.1"/>
    </source>
</evidence>
<dbReference type="Pfam" id="PF05958">
    <property type="entry name" value="tRNA_U5-meth_tr"/>
    <property type="match status" value="1"/>
</dbReference>
<dbReference type="SUPFAM" id="SSF50249">
    <property type="entry name" value="Nucleic acid-binding proteins"/>
    <property type="match status" value="1"/>
</dbReference>
<dbReference type="EMBL" id="JAIXNE010000004">
    <property type="protein sequence ID" value="MCA6077839.1"/>
    <property type="molecule type" value="Genomic_DNA"/>
</dbReference>
<name>A0A9X1L196_9BACT</name>
<dbReference type="PROSITE" id="PS50926">
    <property type="entry name" value="TRAM"/>
    <property type="match status" value="1"/>
</dbReference>
<accession>A0A9X1L196</accession>
<organism evidence="8 10">
    <name type="scientific">Fulvivirga sedimenti</name>
    <dbReference type="NCBI Taxonomy" id="2879465"/>
    <lineage>
        <taxon>Bacteria</taxon>
        <taxon>Pseudomonadati</taxon>
        <taxon>Bacteroidota</taxon>
        <taxon>Cytophagia</taxon>
        <taxon>Cytophagales</taxon>
        <taxon>Fulvivirgaceae</taxon>
        <taxon>Fulvivirga</taxon>
    </lineage>
</organism>
<dbReference type="InterPro" id="IPR030390">
    <property type="entry name" value="MeTrfase_TrmA_AS"/>
</dbReference>
<gene>
    <name evidence="8" type="primary">rlmD</name>
    <name evidence="7" type="ORF">LDX50_11700</name>
    <name evidence="8" type="ORF">LDX50_17670</name>
    <name evidence="9" type="ORF">LDX50_23390</name>
</gene>
<dbReference type="PANTHER" id="PTHR11061">
    <property type="entry name" value="RNA M5U METHYLTRANSFERASE"/>
    <property type="match status" value="1"/>
</dbReference>
<evidence type="ECO:0000256" key="1">
    <source>
        <dbReference type="ARBA" id="ARBA00022603"/>
    </source>
</evidence>
<keyword evidence="1 4" id="KW-0489">Methyltransferase</keyword>
<dbReference type="AlphaFoldDB" id="A0A9X1L196"/>
<feature type="active site" evidence="5">
    <location>
        <position position="430"/>
    </location>
</feature>
<dbReference type="InterPro" id="IPR010280">
    <property type="entry name" value="U5_MeTrfase_fam"/>
</dbReference>
<dbReference type="NCBIfam" id="TIGR00479">
    <property type="entry name" value="rumA"/>
    <property type="match status" value="1"/>
</dbReference>
<dbReference type="Pfam" id="PF01938">
    <property type="entry name" value="TRAM"/>
    <property type="match status" value="1"/>
</dbReference>
<evidence type="ECO:0000256" key="4">
    <source>
        <dbReference type="PROSITE-ProRule" id="PRU01024"/>
    </source>
</evidence>
<dbReference type="Gene3D" id="2.40.50.140">
    <property type="entry name" value="Nucleic acid-binding proteins"/>
    <property type="match status" value="1"/>
</dbReference>
<dbReference type="Proteomes" id="UP001139409">
    <property type="component" value="Unassembled WGS sequence"/>
</dbReference>
<comment type="caution">
    <text evidence="8">The sequence shown here is derived from an EMBL/GenBank/DDBJ whole genome shotgun (WGS) entry which is preliminary data.</text>
</comment>
<evidence type="ECO:0000256" key="5">
    <source>
        <dbReference type="PROSITE-ProRule" id="PRU10015"/>
    </source>
</evidence>
<dbReference type="PROSITE" id="PS51687">
    <property type="entry name" value="SAM_MT_RNA_M5U"/>
    <property type="match status" value="1"/>
</dbReference>
<dbReference type="PROSITE" id="PS01231">
    <property type="entry name" value="TRMA_2"/>
    <property type="match status" value="1"/>
</dbReference>
<feature type="binding site" evidence="4">
    <location>
        <position position="304"/>
    </location>
    <ligand>
        <name>S-adenosyl-L-methionine</name>
        <dbReference type="ChEBI" id="CHEBI:59789"/>
    </ligand>
</feature>
<reference evidence="8" key="1">
    <citation type="submission" date="2021-09" db="EMBL/GenBank/DDBJ databases">
        <title>Fulvivirga sp. isolated from coastal sediment.</title>
        <authorList>
            <person name="Yu H."/>
        </authorList>
    </citation>
    <scope>NUCLEOTIDE SEQUENCE</scope>
    <source>
        <strain evidence="8">1062</strain>
    </source>
</reference>
<evidence type="ECO:0000256" key="3">
    <source>
        <dbReference type="ARBA" id="ARBA00022691"/>
    </source>
</evidence>
<dbReference type="CDD" id="cd02440">
    <property type="entry name" value="AdoMet_MTases"/>
    <property type="match status" value="1"/>
</dbReference>
<feature type="binding site" evidence="4">
    <location>
        <position position="403"/>
    </location>
    <ligand>
        <name>S-adenosyl-L-methionine</name>
        <dbReference type="ChEBI" id="CHEBI:59789"/>
    </ligand>
</feature>
<feature type="binding site" evidence="4">
    <location>
        <position position="333"/>
    </location>
    <ligand>
        <name>S-adenosyl-L-methionine</name>
        <dbReference type="ChEBI" id="CHEBI:59789"/>
    </ligand>
</feature>
<dbReference type="EMBL" id="JAIXNE010000002">
    <property type="protein sequence ID" value="MCA6075534.1"/>
    <property type="molecule type" value="Genomic_DNA"/>
</dbReference>
<sequence length="472" mass="53491">MKIKNKILTAIEIERMAAEGKCVAHHDGKVVFVNQVAPGDVVDIQIIKKRRNYLEGNPVHFHTYSPLRTQPFCDHFGTCGGCKWQHIGYETQLAFKQQQVIDAMERIAKVPVHTIHPILGSKETRFYRNKLEYTFSNKRWLTREEIESGSDLGREALGFHIPGRFDKILDIEKCYLQPDPSNQIRLWLKDYAIKNKLPFFDLIDQTGYLRNLIIRTASTGEVMVIVQVAEKNDDLLNPLMEAMKVAFPEITSLNYVINQKKNETFHDLEVVNYSGRAYILESMDLPDGSGRTVSFRVGPKSFYQTNSRQAKTLYDVAYRMAALKGDETVYDLYTGTGTIANFIAHGAKRVIGIEYVEAAIEDARVNSAENEISNTSFFAGDMKDLLSADFIEKHGKPDTVITDPPRAGMHQDVINVLLTTAPEKIVYVSCNPATQARDIALLAGMYDLMEIQPVDMFPQTHHVENVALLLRR</sequence>
<feature type="domain" description="TRAM" evidence="6">
    <location>
        <begin position="1"/>
        <end position="60"/>
    </location>
</feature>
<feature type="binding site" evidence="4">
    <location>
        <position position="354"/>
    </location>
    <ligand>
        <name>S-adenosyl-L-methionine</name>
        <dbReference type="ChEBI" id="CHEBI:59789"/>
    </ligand>
</feature>
<dbReference type="InterPro" id="IPR002792">
    <property type="entry name" value="TRAM_dom"/>
</dbReference>
<evidence type="ECO:0000256" key="2">
    <source>
        <dbReference type="ARBA" id="ARBA00022679"/>
    </source>
</evidence>
<dbReference type="Gene3D" id="3.40.50.150">
    <property type="entry name" value="Vaccinia Virus protein VP39"/>
    <property type="match status" value="1"/>
</dbReference>
<dbReference type="FunFam" id="3.40.50.150:FF:000009">
    <property type="entry name" value="23S rRNA (Uracil(1939)-C(5))-methyltransferase RlmD"/>
    <property type="match status" value="1"/>
</dbReference>
<evidence type="ECO:0000313" key="7">
    <source>
        <dbReference type="EMBL" id="MCA6075534.1"/>
    </source>
</evidence>
<keyword evidence="3 4" id="KW-0949">S-adenosyl-L-methionine</keyword>